<evidence type="ECO:0000256" key="4">
    <source>
        <dbReference type="ARBA" id="ARBA00022741"/>
    </source>
</evidence>
<evidence type="ECO:0000256" key="9">
    <source>
        <dbReference type="HAMAP-Rule" id="MF_00098"/>
    </source>
</evidence>
<comment type="cofactor">
    <cofactor evidence="9">
        <name>Zn(2+)</name>
        <dbReference type="ChEBI" id="CHEBI:29105"/>
    </cofactor>
    <text evidence="9">Binds 1 zinc ion per subunit.</text>
</comment>
<evidence type="ECO:0000259" key="10">
    <source>
        <dbReference type="Pfam" id="PF09334"/>
    </source>
</evidence>
<dbReference type="Gene3D" id="2.20.28.20">
    <property type="entry name" value="Methionyl-tRNA synthetase, Zn-domain"/>
    <property type="match status" value="1"/>
</dbReference>
<dbReference type="SUPFAM" id="SSF57770">
    <property type="entry name" value="Methionyl-tRNA synthetase (MetRS), Zn-domain"/>
    <property type="match status" value="1"/>
</dbReference>
<dbReference type="PANTHER" id="PTHR45765">
    <property type="entry name" value="METHIONINE--TRNA LIGASE"/>
    <property type="match status" value="1"/>
</dbReference>
<dbReference type="CDD" id="cd07957">
    <property type="entry name" value="Anticodon_Ia_Met"/>
    <property type="match status" value="1"/>
</dbReference>
<keyword evidence="5 9" id="KW-0067">ATP-binding</keyword>
<keyword evidence="2 9" id="KW-0963">Cytoplasm</keyword>
<keyword evidence="4 9" id="KW-0547">Nucleotide-binding</keyword>
<dbReference type="Gene3D" id="3.40.50.620">
    <property type="entry name" value="HUPs"/>
    <property type="match status" value="1"/>
</dbReference>
<protein>
    <recommendedName>
        <fullName evidence="9">Methionine--tRNA ligase</fullName>
        <ecNumber evidence="9">6.1.1.10</ecNumber>
    </recommendedName>
    <alternativeName>
        <fullName evidence="9">Methionyl-tRNA synthetase</fullName>
        <shortName evidence="9">MetRS</shortName>
    </alternativeName>
</protein>
<dbReference type="NCBIfam" id="NF001100">
    <property type="entry name" value="PRK00133.1"/>
    <property type="match status" value="1"/>
</dbReference>
<keyword evidence="9" id="KW-0479">Metal-binding</keyword>
<evidence type="ECO:0000256" key="6">
    <source>
        <dbReference type="ARBA" id="ARBA00022917"/>
    </source>
</evidence>
<comment type="catalytic activity">
    <reaction evidence="8 9">
        <text>tRNA(Met) + L-methionine + ATP = L-methionyl-tRNA(Met) + AMP + diphosphate</text>
        <dbReference type="Rhea" id="RHEA:13481"/>
        <dbReference type="Rhea" id="RHEA-COMP:9667"/>
        <dbReference type="Rhea" id="RHEA-COMP:9698"/>
        <dbReference type="ChEBI" id="CHEBI:30616"/>
        <dbReference type="ChEBI" id="CHEBI:33019"/>
        <dbReference type="ChEBI" id="CHEBI:57844"/>
        <dbReference type="ChEBI" id="CHEBI:78442"/>
        <dbReference type="ChEBI" id="CHEBI:78530"/>
        <dbReference type="ChEBI" id="CHEBI:456215"/>
        <dbReference type="EC" id="6.1.1.10"/>
    </reaction>
</comment>
<feature type="domain" description="Methionyl-tRNA synthetase anticodon-binding" evidence="11">
    <location>
        <begin position="411"/>
        <end position="541"/>
    </location>
</feature>
<dbReference type="EC" id="6.1.1.10" evidence="9"/>
<keyword evidence="7 9" id="KW-0030">Aminoacyl-tRNA synthetase</keyword>
<dbReference type="InterPro" id="IPR014758">
    <property type="entry name" value="Met-tRNA_synth"/>
</dbReference>
<evidence type="ECO:0000256" key="2">
    <source>
        <dbReference type="ARBA" id="ARBA00022490"/>
    </source>
</evidence>
<feature type="binding site" evidence="9">
    <location>
        <position position="337"/>
    </location>
    <ligand>
        <name>ATP</name>
        <dbReference type="ChEBI" id="CHEBI:30616"/>
    </ligand>
</feature>
<evidence type="ECO:0000256" key="8">
    <source>
        <dbReference type="ARBA" id="ARBA00047364"/>
    </source>
</evidence>
<gene>
    <name evidence="9 12" type="primary">metG</name>
    <name evidence="12" type="ORF">BPDGFPMF_00012</name>
</gene>
<dbReference type="InterPro" id="IPR023458">
    <property type="entry name" value="Met-tRNA_ligase_1"/>
</dbReference>
<name>A0A7G9YW69_9EURY</name>
<evidence type="ECO:0000256" key="5">
    <source>
        <dbReference type="ARBA" id="ARBA00022840"/>
    </source>
</evidence>
<dbReference type="Pfam" id="PF19303">
    <property type="entry name" value="Anticodon_3"/>
    <property type="match status" value="1"/>
</dbReference>
<dbReference type="GO" id="GO:0005524">
    <property type="term" value="F:ATP binding"/>
    <property type="evidence" value="ECO:0007669"/>
    <property type="project" value="UniProtKB-UniRule"/>
</dbReference>
<feature type="binding site" evidence="9">
    <location>
        <position position="150"/>
    </location>
    <ligand>
        <name>Zn(2+)</name>
        <dbReference type="ChEBI" id="CHEBI:29105"/>
    </ligand>
</feature>
<dbReference type="PANTHER" id="PTHR45765:SF1">
    <property type="entry name" value="METHIONINE--TRNA LIGASE, CYTOPLASMIC"/>
    <property type="match status" value="1"/>
</dbReference>
<dbReference type="InterPro" id="IPR015413">
    <property type="entry name" value="Methionyl/Leucyl_tRNA_Synth"/>
</dbReference>
<accession>A0A7G9YW69</accession>
<comment type="subcellular location">
    <subcellularLocation>
        <location evidence="1 9">Cytoplasm</location>
    </subcellularLocation>
</comment>
<dbReference type="GO" id="GO:0017101">
    <property type="term" value="C:aminoacyl-tRNA synthetase multienzyme complex"/>
    <property type="evidence" value="ECO:0007669"/>
    <property type="project" value="TreeGrafter"/>
</dbReference>
<feature type="short sequence motif" description="'HIGH' region" evidence="9">
    <location>
        <begin position="16"/>
        <end position="26"/>
    </location>
</feature>
<dbReference type="HAMAP" id="MF_00098">
    <property type="entry name" value="Met_tRNA_synth_type1"/>
    <property type="match status" value="1"/>
</dbReference>
<evidence type="ECO:0000259" key="11">
    <source>
        <dbReference type="Pfam" id="PF19303"/>
    </source>
</evidence>
<evidence type="ECO:0000256" key="3">
    <source>
        <dbReference type="ARBA" id="ARBA00022598"/>
    </source>
</evidence>
<dbReference type="GO" id="GO:0004825">
    <property type="term" value="F:methionine-tRNA ligase activity"/>
    <property type="evidence" value="ECO:0007669"/>
    <property type="project" value="UniProtKB-UniRule"/>
</dbReference>
<dbReference type="InterPro" id="IPR029038">
    <property type="entry name" value="MetRS_Zn"/>
</dbReference>
<evidence type="ECO:0000313" key="12">
    <source>
        <dbReference type="EMBL" id="QNO52253.1"/>
    </source>
</evidence>
<keyword evidence="6 9" id="KW-0648">Protein biosynthesis</keyword>
<dbReference type="InterPro" id="IPR041872">
    <property type="entry name" value="Anticodon_Met"/>
</dbReference>
<feature type="domain" description="Methionyl/Leucyl tRNA synthetase" evidence="10">
    <location>
        <begin position="9"/>
        <end position="397"/>
    </location>
</feature>
<evidence type="ECO:0000256" key="7">
    <source>
        <dbReference type="ARBA" id="ARBA00023146"/>
    </source>
</evidence>
<keyword evidence="3 9" id="KW-0436">Ligase</keyword>
<dbReference type="CDD" id="cd00814">
    <property type="entry name" value="MetRS_core"/>
    <property type="match status" value="1"/>
</dbReference>
<dbReference type="SUPFAM" id="SSF52374">
    <property type="entry name" value="Nucleotidylyl transferase"/>
    <property type="match status" value="1"/>
</dbReference>
<sequence length="543" mass="61847">MKIPIEKPVLVTCALPYVNGEGHIGHLRTYVPADIYVRMLRKMGYDVIFISGSDTHGTPIVLSAEAQGITPEEVVEKYHKHFKRMFQALNVNFDYYGRTDSESNHRRTTEIVKKLIENGYVHKEETKQAFCNTCGRFLPDRYVEGKCPYCGAMARGDECDQGCGKHLEPGEIIEPKCKICGSEADFKQQEHFFFKLSSFVDFLISYLDKLGGTRNARNYALEWTKKELRDWCITRALEWGVKFPGRDDLVVYVWVDAPIGYISSTEELLGGRGGGGEDEWMKYWKGNKATIVHFIGTDIIYHHCIFWPAMLKGAGYSLPDAVVASGMVKINGGTFSKSRGNVVWVKEFLERFHPDTLRYYLVAQSSHTKELNFSWDSFSMRVNNELVAILGNLVHRVISFAYKNFGVVPEGDIDEDVFAAIARTKEEETRAVDEYEFKKLVDSAMKLADFGNSFFQREEPWHLIKKGDAGRERCGEIVKNVLQLIKAVCIGLEAVMPAKMEEVWSQLGMESDVHSVKLDEMMTPIKSGQPLKKPKRLFERVEL</sequence>
<feature type="binding site" evidence="9">
    <location>
        <position position="159"/>
    </location>
    <ligand>
        <name>Zn(2+)</name>
        <dbReference type="ChEBI" id="CHEBI:29105"/>
    </ligand>
</feature>
<feature type="short sequence motif" description="'KMSKS' region" evidence="9">
    <location>
        <begin position="334"/>
        <end position="338"/>
    </location>
</feature>
<feature type="binding site" evidence="9">
    <location>
        <position position="163"/>
    </location>
    <ligand>
        <name>Zn(2+)</name>
        <dbReference type="ChEBI" id="CHEBI:29105"/>
    </ligand>
</feature>
<keyword evidence="9" id="KW-0862">Zinc</keyword>
<feature type="binding site" evidence="9">
    <location>
        <position position="147"/>
    </location>
    <ligand>
        <name>Zn(2+)</name>
        <dbReference type="ChEBI" id="CHEBI:29105"/>
    </ligand>
</feature>
<dbReference type="FunFam" id="2.20.28.20:FF:000001">
    <property type="entry name" value="Methionine--tRNA ligase"/>
    <property type="match status" value="1"/>
</dbReference>
<dbReference type="GO" id="GO:0005829">
    <property type="term" value="C:cytosol"/>
    <property type="evidence" value="ECO:0007669"/>
    <property type="project" value="TreeGrafter"/>
</dbReference>
<evidence type="ECO:0000256" key="1">
    <source>
        <dbReference type="ARBA" id="ARBA00004496"/>
    </source>
</evidence>
<dbReference type="InterPro" id="IPR009080">
    <property type="entry name" value="tRNAsynth_Ia_anticodon-bd"/>
</dbReference>
<organism evidence="12">
    <name type="scientific">Candidatus Methanophagaceae archaeon ANME-1 ERB6</name>
    <dbReference type="NCBI Taxonomy" id="2759912"/>
    <lineage>
        <taxon>Archaea</taxon>
        <taxon>Methanobacteriati</taxon>
        <taxon>Methanobacteriota</taxon>
        <taxon>Stenosarchaea group</taxon>
        <taxon>Methanomicrobia</taxon>
        <taxon>Candidatus Methanophagales</taxon>
        <taxon>Candidatus Methanophagaceae</taxon>
    </lineage>
</organism>
<dbReference type="GO" id="GO:0006431">
    <property type="term" value="P:methionyl-tRNA aminoacylation"/>
    <property type="evidence" value="ECO:0007669"/>
    <property type="project" value="UniProtKB-UniRule"/>
</dbReference>
<dbReference type="InterPro" id="IPR014729">
    <property type="entry name" value="Rossmann-like_a/b/a_fold"/>
</dbReference>
<dbReference type="SUPFAM" id="SSF47323">
    <property type="entry name" value="Anticodon-binding domain of a subclass of class I aminoacyl-tRNA synthetases"/>
    <property type="match status" value="1"/>
</dbReference>
<dbReference type="AlphaFoldDB" id="A0A7G9YW69"/>
<comment type="similarity">
    <text evidence="9">Belongs to the class-I aminoacyl-tRNA synthetase family. MetG type 1 subfamily.</text>
</comment>
<dbReference type="EMBL" id="MT631505">
    <property type="protein sequence ID" value="QNO52253.1"/>
    <property type="molecule type" value="Genomic_DNA"/>
</dbReference>
<proteinExistence type="inferred from homology"/>
<dbReference type="PRINTS" id="PR01041">
    <property type="entry name" value="TRNASYNTHMET"/>
</dbReference>
<dbReference type="NCBIfam" id="TIGR00398">
    <property type="entry name" value="metG"/>
    <property type="match status" value="1"/>
</dbReference>
<dbReference type="Gene3D" id="1.10.730.10">
    <property type="entry name" value="Isoleucyl-tRNA Synthetase, Domain 1"/>
    <property type="match status" value="1"/>
</dbReference>
<dbReference type="GO" id="GO:0046872">
    <property type="term" value="F:metal ion binding"/>
    <property type="evidence" value="ECO:0007669"/>
    <property type="project" value="UniProtKB-KW"/>
</dbReference>
<dbReference type="Pfam" id="PF09334">
    <property type="entry name" value="tRNA-synt_1g"/>
    <property type="match status" value="1"/>
</dbReference>
<reference evidence="12" key="1">
    <citation type="submission" date="2020-06" db="EMBL/GenBank/DDBJ databases">
        <title>Unique genomic features of the anaerobic methanotrophic archaea.</title>
        <authorList>
            <person name="Chadwick G.L."/>
            <person name="Skennerton C.T."/>
            <person name="Laso-Perez R."/>
            <person name="Leu A.O."/>
            <person name="Speth D.R."/>
            <person name="Yu H."/>
            <person name="Morgan-Lang C."/>
            <person name="Hatzenpichler R."/>
            <person name="Goudeau D."/>
            <person name="Malmstrom R."/>
            <person name="Brazelton W.J."/>
            <person name="Woyke T."/>
            <person name="Hallam S.J."/>
            <person name="Tyson G.W."/>
            <person name="Wegener G."/>
            <person name="Boetius A."/>
            <person name="Orphan V."/>
        </authorList>
    </citation>
    <scope>NUCLEOTIDE SEQUENCE</scope>
</reference>
<dbReference type="InterPro" id="IPR033911">
    <property type="entry name" value="MetRS_core"/>
</dbReference>
<comment type="function">
    <text evidence="9">Is required not only for elongation of protein synthesis but also for the initiation of all mRNA translation through initiator tRNA(fMet) aminoacylation.</text>
</comment>